<name>A0A4R3RHZ9_9HYPH</name>
<dbReference type="EMBL" id="SMBK01000013">
    <property type="protein sequence ID" value="TCU34057.1"/>
    <property type="molecule type" value="Genomic_DNA"/>
</dbReference>
<comment type="caution">
    <text evidence="1">The sequence shown here is derived from an EMBL/GenBank/DDBJ whole genome shotgun (WGS) entry which is preliminary data.</text>
</comment>
<evidence type="ECO:0000313" key="2">
    <source>
        <dbReference type="Proteomes" id="UP000295507"/>
    </source>
</evidence>
<dbReference type="Proteomes" id="UP000295507">
    <property type="component" value="Unassembled WGS sequence"/>
</dbReference>
<protein>
    <submittedName>
        <fullName evidence="1">Uncharacterized protein</fullName>
    </submittedName>
</protein>
<organism evidence="1 2">
    <name type="scientific">Rhizobium azibense</name>
    <dbReference type="NCBI Taxonomy" id="1136135"/>
    <lineage>
        <taxon>Bacteria</taxon>
        <taxon>Pseudomonadati</taxon>
        <taxon>Pseudomonadota</taxon>
        <taxon>Alphaproteobacteria</taxon>
        <taxon>Hyphomicrobiales</taxon>
        <taxon>Rhizobiaceae</taxon>
        <taxon>Rhizobium/Agrobacterium group</taxon>
        <taxon>Rhizobium</taxon>
    </lineage>
</organism>
<sequence>MKVDDLQRVTRNITAALIHVDPMEAFPGQDQAERRIRFRDNPHAEFLRCTDDEQSRISAILMNSLGPAIVELAVMFEEDTRREIGA</sequence>
<accession>A0A4R3RHZ9</accession>
<reference evidence="1 2" key="1">
    <citation type="submission" date="2019-03" db="EMBL/GenBank/DDBJ databases">
        <title>Genomic Encyclopedia of Type Strains, Phase IV (KMG-V): Genome sequencing to study the core and pangenomes of soil and plant-associated prokaryotes.</title>
        <authorList>
            <person name="Whitman W."/>
        </authorList>
    </citation>
    <scope>NUCLEOTIDE SEQUENCE [LARGE SCALE GENOMIC DNA]</scope>
    <source>
        <strain evidence="1 2">IE4868</strain>
    </source>
</reference>
<proteinExistence type="predicted"/>
<gene>
    <name evidence="1" type="ORF">EV129_11340</name>
</gene>
<dbReference type="AlphaFoldDB" id="A0A4R3RHZ9"/>
<evidence type="ECO:0000313" key="1">
    <source>
        <dbReference type="EMBL" id="TCU34057.1"/>
    </source>
</evidence>